<keyword evidence="2" id="KW-0768">Sushi</keyword>
<feature type="chain" id="PRO_5035733047" evidence="5">
    <location>
        <begin position="18"/>
        <end position="591"/>
    </location>
</feature>
<dbReference type="SMART" id="SM00032">
    <property type="entry name" value="CCP"/>
    <property type="match status" value="2"/>
</dbReference>
<dbReference type="InterPro" id="IPR000998">
    <property type="entry name" value="MAM_dom"/>
</dbReference>
<evidence type="ECO:0000256" key="5">
    <source>
        <dbReference type="SAM" id="SignalP"/>
    </source>
</evidence>
<evidence type="ECO:0000313" key="9">
    <source>
        <dbReference type="EMBL" id="CAG9136499.1"/>
    </source>
</evidence>
<reference evidence="9" key="1">
    <citation type="submission" date="2020-11" db="EMBL/GenBank/DDBJ databases">
        <authorList>
            <person name="Whiteford S."/>
        </authorList>
    </citation>
    <scope>NUCLEOTIDE SEQUENCE</scope>
</reference>
<dbReference type="SUPFAM" id="SSF49899">
    <property type="entry name" value="Concanavalin A-like lectins/glucanases"/>
    <property type="match status" value="1"/>
</dbReference>
<dbReference type="InterPro" id="IPR035976">
    <property type="entry name" value="Sushi/SCR/CCP_sf"/>
</dbReference>
<feature type="domain" description="Sushi" evidence="7">
    <location>
        <begin position="79"/>
        <end position="133"/>
    </location>
</feature>
<dbReference type="Pfam" id="PF01033">
    <property type="entry name" value="Somatomedin_B"/>
    <property type="match status" value="1"/>
</dbReference>
<evidence type="ECO:0000313" key="10">
    <source>
        <dbReference type="Proteomes" id="UP000653454"/>
    </source>
</evidence>
<keyword evidence="4" id="KW-0812">Transmembrane</keyword>
<feature type="transmembrane region" description="Helical" evidence="4">
    <location>
        <begin position="547"/>
        <end position="567"/>
    </location>
</feature>
<accession>A0A8S4G8P5</accession>
<dbReference type="Pfam" id="PF00629">
    <property type="entry name" value="MAM"/>
    <property type="match status" value="1"/>
</dbReference>
<dbReference type="Pfam" id="PF00084">
    <property type="entry name" value="Sushi"/>
    <property type="match status" value="2"/>
</dbReference>
<sequence>MVTKCLVLLIFISTLSSQYSSASALQCQFPRLAHGRTRARMRSKMVKFSCFPTYELVGNRYATCVDGEWDEPPPVCVRSGCQVPTKMENGVVLRNRNDAWLAFFCMPGFRLQGPPVVYCDGARWNSTMPACVDGNASPPLSCDFESADLCGWKQDETHDFDWRRLNGKTPSSFLNTGPSHDHTLGEGNFGYYMYIESTSRDENNTARLLSPIYNASLAKDGCFSFYYHMYGQSIGGLRVYQKPDNLSLTDLLAMPAAGRRRYVLFERWGDQGDYWLQDMARLNDFGDDFQIVLEGIRGRSFTSDIAVDDVALLQGGNCSEPAAPSEPNYPGFSCQGQCGAKAGAGGAACGCSADCYLTGECCPDFFELCMFSSDGTTDNEVFDAQPQTQKLIGTTQTTTTEPSTTVSTTTSTTPKPSTTTPAPTTTTTAKPSTTTKRVVSTTKLTTKVIPKIVIKSTTPMYNATGVLQKDNKTTTVVTSTSTMRTTTKVIRTTSRPQTTTLKATTHNHGVSRTIENHNQYHELVEEAKNRRLDDENDAKPVKSSSTATTLIILLVVLVCATAAAALVRRRRGRARAAGGEVRYLTAHEDEE</sequence>
<dbReference type="Gene3D" id="4.10.410.20">
    <property type="match status" value="1"/>
</dbReference>
<dbReference type="GO" id="GO:0016020">
    <property type="term" value="C:membrane"/>
    <property type="evidence" value="ECO:0007669"/>
    <property type="project" value="InterPro"/>
</dbReference>
<dbReference type="Gene3D" id="2.60.120.200">
    <property type="match status" value="1"/>
</dbReference>
<dbReference type="CDD" id="cd00033">
    <property type="entry name" value="CCP"/>
    <property type="match status" value="2"/>
</dbReference>
<feature type="domain" description="MAM" evidence="6">
    <location>
        <begin position="140"/>
        <end position="320"/>
    </location>
</feature>
<keyword evidence="4" id="KW-0472">Membrane</keyword>
<keyword evidence="10" id="KW-1185">Reference proteome</keyword>
<evidence type="ECO:0000256" key="1">
    <source>
        <dbReference type="ARBA" id="ARBA00023157"/>
    </source>
</evidence>
<dbReference type="InterPro" id="IPR051560">
    <property type="entry name" value="MAM_domain-containing"/>
</dbReference>
<evidence type="ECO:0000256" key="3">
    <source>
        <dbReference type="SAM" id="MobiDB-lite"/>
    </source>
</evidence>
<dbReference type="PANTHER" id="PTHR23282:SF142">
    <property type="entry name" value="MAM DOMAIN-CONTAINING PROTEIN"/>
    <property type="match status" value="1"/>
</dbReference>
<dbReference type="SUPFAM" id="SSF57535">
    <property type="entry name" value="Complement control module/SCR domain"/>
    <property type="match status" value="2"/>
</dbReference>
<feature type="signal peptide" evidence="5">
    <location>
        <begin position="1"/>
        <end position="17"/>
    </location>
</feature>
<dbReference type="Gene3D" id="2.10.70.10">
    <property type="entry name" value="Complement Module, domain 1"/>
    <property type="match status" value="2"/>
</dbReference>
<dbReference type="Proteomes" id="UP000653454">
    <property type="component" value="Unassembled WGS sequence"/>
</dbReference>
<feature type="region of interest" description="Disordered" evidence="3">
    <location>
        <begin position="393"/>
        <end position="434"/>
    </location>
</feature>
<protein>
    <submittedName>
        <fullName evidence="9">(diamondback moth) hypothetical protein</fullName>
    </submittedName>
</protein>
<comment type="caution">
    <text evidence="2">Lacks conserved residue(s) required for the propagation of feature annotation.</text>
</comment>
<dbReference type="PROSITE" id="PS00524">
    <property type="entry name" value="SMB_1"/>
    <property type="match status" value="1"/>
</dbReference>
<feature type="compositionally biased region" description="Low complexity" evidence="3">
    <location>
        <begin position="394"/>
        <end position="434"/>
    </location>
</feature>
<name>A0A8S4G8P5_PLUXY</name>
<feature type="domain" description="SMB" evidence="8">
    <location>
        <begin position="330"/>
        <end position="373"/>
    </location>
</feature>
<dbReference type="PROSITE" id="PS50060">
    <property type="entry name" value="MAM_2"/>
    <property type="match status" value="1"/>
</dbReference>
<organism evidence="9 10">
    <name type="scientific">Plutella xylostella</name>
    <name type="common">Diamondback moth</name>
    <name type="synonym">Plutella maculipennis</name>
    <dbReference type="NCBI Taxonomy" id="51655"/>
    <lineage>
        <taxon>Eukaryota</taxon>
        <taxon>Metazoa</taxon>
        <taxon>Ecdysozoa</taxon>
        <taxon>Arthropoda</taxon>
        <taxon>Hexapoda</taxon>
        <taxon>Insecta</taxon>
        <taxon>Pterygota</taxon>
        <taxon>Neoptera</taxon>
        <taxon>Endopterygota</taxon>
        <taxon>Lepidoptera</taxon>
        <taxon>Glossata</taxon>
        <taxon>Ditrysia</taxon>
        <taxon>Yponomeutoidea</taxon>
        <taxon>Plutellidae</taxon>
        <taxon>Plutella</taxon>
    </lineage>
</organism>
<dbReference type="AlphaFoldDB" id="A0A8S4G8P5"/>
<evidence type="ECO:0000259" key="8">
    <source>
        <dbReference type="PROSITE" id="PS50958"/>
    </source>
</evidence>
<dbReference type="InterPro" id="IPR001212">
    <property type="entry name" value="Somatomedin_B_dom"/>
</dbReference>
<dbReference type="EMBL" id="CAJHNJ030000143">
    <property type="protein sequence ID" value="CAG9136499.1"/>
    <property type="molecule type" value="Genomic_DNA"/>
</dbReference>
<keyword evidence="5" id="KW-0732">Signal</keyword>
<dbReference type="InterPro" id="IPR000436">
    <property type="entry name" value="Sushi_SCR_CCP_dom"/>
</dbReference>
<evidence type="ECO:0000259" key="7">
    <source>
        <dbReference type="PROSITE" id="PS50923"/>
    </source>
</evidence>
<keyword evidence="4" id="KW-1133">Transmembrane helix</keyword>
<dbReference type="PROSITE" id="PS50958">
    <property type="entry name" value="SMB_2"/>
    <property type="match status" value="1"/>
</dbReference>
<evidence type="ECO:0000259" key="6">
    <source>
        <dbReference type="PROSITE" id="PS50060"/>
    </source>
</evidence>
<dbReference type="PROSITE" id="PS50923">
    <property type="entry name" value="SUSHI"/>
    <property type="match status" value="2"/>
</dbReference>
<feature type="domain" description="Sushi" evidence="7">
    <location>
        <begin position="25"/>
        <end position="78"/>
    </location>
</feature>
<dbReference type="InterPro" id="IPR036024">
    <property type="entry name" value="Somatomedin_B-like_dom_sf"/>
</dbReference>
<dbReference type="InterPro" id="IPR013320">
    <property type="entry name" value="ConA-like_dom_sf"/>
</dbReference>
<dbReference type="PANTHER" id="PTHR23282">
    <property type="entry name" value="APICAL ENDOSOMAL GLYCOPROTEIN PRECURSOR"/>
    <property type="match status" value="1"/>
</dbReference>
<dbReference type="SMART" id="SM00137">
    <property type="entry name" value="MAM"/>
    <property type="match status" value="1"/>
</dbReference>
<evidence type="ECO:0000256" key="4">
    <source>
        <dbReference type="SAM" id="Phobius"/>
    </source>
</evidence>
<keyword evidence="1" id="KW-1015">Disulfide bond</keyword>
<comment type="caution">
    <text evidence="9">The sequence shown here is derived from an EMBL/GenBank/DDBJ whole genome shotgun (WGS) entry which is preliminary data.</text>
</comment>
<proteinExistence type="predicted"/>
<gene>
    <name evidence="9" type="ORF">PLXY2_LOCUS14751</name>
</gene>
<evidence type="ECO:0000256" key="2">
    <source>
        <dbReference type="PROSITE-ProRule" id="PRU00302"/>
    </source>
</evidence>
<dbReference type="SUPFAM" id="SSF90188">
    <property type="entry name" value="Somatomedin B domain"/>
    <property type="match status" value="1"/>
</dbReference>
<dbReference type="CDD" id="cd06263">
    <property type="entry name" value="MAM"/>
    <property type="match status" value="1"/>
</dbReference>